<evidence type="ECO:0000256" key="2">
    <source>
        <dbReference type="ARBA" id="ARBA00004401"/>
    </source>
</evidence>
<proteinExistence type="inferred from homology"/>
<evidence type="ECO:0000256" key="4">
    <source>
        <dbReference type="ARBA" id="ARBA00013208"/>
    </source>
</evidence>
<comment type="catalytic activity">
    <reaction evidence="1 6">
        <text>Cleavage of hydrophobic, N-terminal signal or leader sequences from secreted and periplasmic proteins.</text>
        <dbReference type="EC" id="3.4.21.89"/>
    </reaction>
</comment>
<reference evidence="9 10" key="1">
    <citation type="submission" date="2024-02" db="EMBL/GenBank/DDBJ databases">
        <title>Full genome sequence of Nocardioides kribbensis.</title>
        <authorList>
            <person name="Poletto B.L."/>
            <person name="Silva G."/>
            <person name="Galante D."/>
            <person name="Campos K.R."/>
            <person name="Santos M.B.N."/>
            <person name="Sacchi C.T."/>
        </authorList>
    </citation>
    <scope>NUCLEOTIDE SEQUENCE [LARGE SCALE GENOMIC DNA]</scope>
    <source>
        <strain evidence="9 10">O4R</strain>
    </source>
</reference>
<evidence type="ECO:0000256" key="6">
    <source>
        <dbReference type="RuleBase" id="RU362042"/>
    </source>
</evidence>
<evidence type="ECO:0000313" key="10">
    <source>
        <dbReference type="Proteomes" id="UP001482520"/>
    </source>
</evidence>
<dbReference type="SUPFAM" id="SSF51306">
    <property type="entry name" value="LexA/Signal peptidase"/>
    <property type="match status" value="1"/>
</dbReference>
<feature type="domain" description="Peptidase S26" evidence="8">
    <location>
        <begin position="57"/>
        <end position="261"/>
    </location>
</feature>
<dbReference type="GO" id="GO:0009003">
    <property type="term" value="F:signal peptidase activity"/>
    <property type="evidence" value="ECO:0007669"/>
    <property type="project" value="UniProtKB-EC"/>
</dbReference>
<dbReference type="InterPro" id="IPR000223">
    <property type="entry name" value="Pept_S26A_signal_pept_1"/>
</dbReference>
<dbReference type="PROSITE" id="PS00761">
    <property type="entry name" value="SPASE_I_3"/>
    <property type="match status" value="1"/>
</dbReference>
<dbReference type="InterPro" id="IPR019533">
    <property type="entry name" value="Peptidase_S26"/>
</dbReference>
<keyword evidence="6" id="KW-1133">Transmembrane helix</keyword>
<comment type="similarity">
    <text evidence="3 6">Belongs to the peptidase S26 family.</text>
</comment>
<name>A0ABV1P1A6_9ACTN</name>
<dbReference type="EMBL" id="JBEGDP010000018">
    <property type="protein sequence ID" value="MEQ7848556.1"/>
    <property type="molecule type" value="Genomic_DNA"/>
</dbReference>
<organism evidence="9 10">
    <name type="scientific">Nocardioides kribbensis</name>
    <dbReference type="NCBI Taxonomy" id="305517"/>
    <lineage>
        <taxon>Bacteria</taxon>
        <taxon>Bacillati</taxon>
        <taxon>Actinomycetota</taxon>
        <taxon>Actinomycetes</taxon>
        <taxon>Propionibacteriales</taxon>
        <taxon>Nocardioidaceae</taxon>
        <taxon>Nocardioides</taxon>
    </lineage>
</organism>
<comment type="caution">
    <text evidence="9">The sequence shown here is derived from an EMBL/GenBank/DDBJ whole genome shotgun (WGS) entry which is preliminary data.</text>
</comment>
<keyword evidence="10" id="KW-1185">Reference proteome</keyword>
<feature type="region of interest" description="Disordered" evidence="7">
    <location>
        <begin position="1"/>
        <end position="48"/>
    </location>
</feature>
<comment type="subcellular location">
    <subcellularLocation>
        <location evidence="2">Cell membrane</location>
        <topology evidence="2">Single-pass type II membrane protein</topology>
    </subcellularLocation>
    <subcellularLocation>
        <location evidence="6">Membrane</location>
        <topology evidence="6">Single-pass type II membrane protein</topology>
    </subcellularLocation>
</comment>
<evidence type="ECO:0000259" key="8">
    <source>
        <dbReference type="Pfam" id="PF10502"/>
    </source>
</evidence>
<dbReference type="PRINTS" id="PR00727">
    <property type="entry name" value="LEADERPTASE"/>
</dbReference>
<dbReference type="InterPro" id="IPR019758">
    <property type="entry name" value="Pept_S26A_signal_pept_1_CS"/>
</dbReference>
<dbReference type="PANTHER" id="PTHR43390:SF1">
    <property type="entry name" value="CHLOROPLAST PROCESSING PEPTIDASE"/>
    <property type="match status" value="1"/>
</dbReference>
<evidence type="ECO:0000256" key="1">
    <source>
        <dbReference type="ARBA" id="ARBA00000677"/>
    </source>
</evidence>
<keyword evidence="6" id="KW-0472">Membrane</keyword>
<evidence type="ECO:0000256" key="7">
    <source>
        <dbReference type="SAM" id="MobiDB-lite"/>
    </source>
</evidence>
<dbReference type="CDD" id="cd06530">
    <property type="entry name" value="S26_SPase_I"/>
    <property type="match status" value="1"/>
</dbReference>
<evidence type="ECO:0000256" key="5">
    <source>
        <dbReference type="ARBA" id="ARBA00022801"/>
    </source>
</evidence>
<keyword evidence="6" id="KW-0812">Transmembrane</keyword>
<gene>
    <name evidence="9" type="primary">lepB</name>
    <name evidence="9" type="ORF">V6R90_14830</name>
</gene>
<evidence type="ECO:0000313" key="9">
    <source>
        <dbReference type="EMBL" id="MEQ7848556.1"/>
    </source>
</evidence>
<protein>
    <recommendedName>
        <fullName evidence="4 6">Signal peptidase I</fullName>
        <ecNumber evidence="4 6">3.4.21.89</ecNumber>
    </recommendedName>
</protein>
<accession>A0ABV1P1A6</accession>
<dbReference type="RefSeq" id="WP_082499912.1">
    <property type="nucleotide sequence ID" value="NZ_JBEGDP010000018.1"/>
</dbReference>
<dbReference type="InterPro" id="IPR036286">
    <property type="entry name" value="LexA/Signal_pep-like_sf"/>
</dbReference>
<sequence>MTSPDRDPVPVESDGTAHPTETGRGAEPDPAVTESRSRSFPGARGPRRERSLPFGVETLVLLAVAVGLAVLVKTFLLQVFYIPSESMEPGLVENDRIVVQKVSYWGGGTPERGDVVVFQDPGDWLGEEETRTASNPVTKGLDALGLYPGGGHLVKRVVGVAGDTIVCCDEAGRISVNGLPMEEDAYVLDEKNIKCRGPMLGDCDWQAGPVPEGTVFVMGDNRGHSADSSFQMCAEGDTACVPGDEFVPVDDIVGKVMAVFWPVGHAGLLDRPDVFADVPDPS</sequence>
<keyword evidence="6" id="KW-0645">Protease</keyword>
<dbReference type="Gene3D" id="2.10.109.10">
    <property type="entry name" value="Umud Fragment, subunit A"/>
    <property type="match status" value="1"/>
</dbReference>
<feature type="transmembrane region" description="Helical" evidence="6">
    <location>
        <begin position="54"/>
        <end position="81"/>
    </location>
</feature>
<dbReference type="NCBIfam" id="TIGR02227">
    <property type="entry name" value="sigpep_I_bact"/>
    <property type="match status" value="1"/>
</dbReference>
<dbReference type="PANTHER" id="PTHR43390">
    <property type="entry name" value="SIGNAL PEPTIDASE I"/>
    <property type="match status" value="1"/>
</dbReference>
<dbReference type="EC" id="3.4.21.89" evidence="4 6"/>
<keyword evidence="5 6" id="KW-0378">Hydrolase</keyword>
<evidence type="ECO:0000256" key="3">
    <source>
        <dbReference type="ARBA" id="ARBA00009370"/>
    </source>
</evidence>
<dbReference type="Proteomes" id="UP001482520">
    <property type="component" value="Unassembled WGS sequence"/>
</dbReference>
<dbReference type="Pfam" id="PF10502">
    <property type="entry name" value="Peptidase_S26"/>
    <property type="match status" value="1"/>
</dbReference>